<comment type="caution">
    <text evidence="1">The sequence shown here is derived from an EMBL/GenBank/DDBJ whole genome shotgun (WGS) entry which is preliminary data.</text>
</comment>
<proteinExistence type="predicted"/>
<dbReference type="Proteomes" id="UP001062846">
    <property type="component" value="Chromosome 13"/>
</dbReference>
<gene>
    <name evidence="1" type="ORF">RHMOL_Rhmol13G0158800</name>
</gene>
<name>A0ACC0L853_RHOML</name>
<sequence>MAESKLVSGDLMSENVKKSIKEQKQKVVREKRRADSEMRKAEEQRVIAEANMKKAMEEKRRADHYSSFQEFLSMAYVANSLLILQSGNIFNVPSFNLKKKLFTKQSHQVHLHCNNNLDASDFMKQTIDSNAPLLPCSVGNCAQCTSGIDSKMEPLLRGSNRQLLQSSALNSSTSLFSDGPLMGAQERGAFSVTASAIVAGEKSKSKSQSNISGLSGEVTRTRVHEKRKASCEEVALKLLSDLNGCTDIQRGEVQAFDAVMGDWGNLGSHEKLEGNYMKLLDLHNAVYEDRYRKAIQVPLSPTLPVIEGEGRRVFFSVLVNKISGIAMEEFRNFLKSGSIRFFESFVGHMHRGRVVNRHSQYFLSFSESFPLTNCNFLFMQRFLICRQDVYLQNYGPLGSCLQSSRILVYRDVSSHSLPLCGSMVDAFLNGKEEYLSYEMARTPQLLAGSSLLAALCAAIDHIGFLYEASYNIFRMHKLDGSLVLTILHIFAFVCGSKYFNHKDYGLIMTVIKSLVPFLEKRNIASDSNSWPEFPTCTQCPLSMDAVYVEIVV</sequence>
<protein>
    <submittedName>
        <fullName evidence="1">Uncharacterized protein</fullName>
    </submittedName>
</protein>
<dbReference type="EMBL" id="CM046400">
    <property type="protein sequence ID" value="KAI8524562.1"/>
    <property type="molecule type" value="Genomic_DNA"/>
</dbReference>
<reference evidence="1" key="1">
    <citation type="submission" date="2022-02" db="EMBL/GenBank/DDBJ databases">
        <title>Plant Genome Project.</title>
        <authorList>
            <person name="Zhang R.-G."/>
        </authorList>
    </citation>
    <scope>NUCLEOTIDE SEQUENCE</scope>
    <source>
        <strain evidence="1">AT1</strain>
    </source>
</reference>
<keyword evidence="2" id="KW-1185">Reference proteome</keyword>
<evidence type="ECO:0000313" key="1">
    <source>
        <dbReference type="EMBL" id="KAI8524562.1"/>
    </source>
</evidence>
<accession>A0ACC0L853</accession>
<organism evidence="1 2">
    <name type="scientific">Rhododendron molle</name>
    <name type="common">Chinese azalea</name>
    <name type="synonym">Azalea mollis</name>
    <dbReference type="NCBI Taxonomy" id="49168"/>
    <lineage>
        <taxon>Eukaryota</taxon>
        <taxon>Viridiplantae</taxon>
        <taxon>Streptophyta</taxon>
        <taxon>Embryophyta</taxon>
        <taxon>Tracheophyta</taxon>
        <taxon>Spermatophyta</taxon>
        <taxon>Magnoliopsida</taxon>
        <taxon>eudicotyledons</taxon>
        <taxon>Gunneridae</taxon>
        <taxon>Pentapetalae</taxon>
        <taxon>asterids</taxon>
        <taxon>Ericales</taxon>
        <taxon>Ericaceae</taxon>
        <taxon>Ericoideae</taxon>
        <taxon>Rhodoreae</taxon>
        <taxon>Rhododendron</taxon>
    </lineage>
</organism>
<evidence type="ECO:0000313" key="2">
    <source>
        <dbReference type="Proteomes" id="UP001062846"/>
    </source>
</evidence>